<feature type="compositionally biased region" description="Low complexity" evidence="12">
    <location>
        <begin position="399"/>
        <end position="412"/>
    </location>
</feature>
<dbReference type="InterPro" id="IPR034671">
    <property type="entry name" value="Hunk"/>
</dbReference>
<evidence type="ECO:0000256" key="13">
    <source>
        <dbReference type="SAM" id="SignalP"/>
    </source>
</evidence>
<dbReference type="SUPFAM" id="SSF56112">
    <property type="entry name" value="Protein kinase-like (PK-like)"/>
    <property type="match status" value="1"/>
</dbReference>
<evidence type="ECO:0000256" key="5">
    <source>
        <dbReference type="ARBA" id="ARBA00022741"/>
    </source>
</evidence>
<keyword evidence="5 11" id="KW-0547">Nucleotide-binding</keyword>
<dbReference type="EMBL" id="DQIR01110743">
    <property type="protein sequence ID" value="HDA66219.1"/>
    <property type="molecule type" value="Transcribed_RNA"/>
</dbReference>
<dbReference type="PROSITE" id="PS00108">
    <property type="entry name" value="PROTEIN_KINASE_ST"/>
    <property type="match status" value="1"/>
</dbReference>
<dbReference type="EMBL" id="DQIR01113866">
    <property type="protein sequence ID" value="HDA69342.1"/>
    <property type="molecule type" value="Transcribed_RNA"/>
</dbReference>
<dbReference type="InterPro" id="IPR008271">
    <property type="entry name" value="Ser/Thr_kinase_AS"/>
</dbReference>
<evidence type="ECO:0000256" key="6">
    <source>
        <dbReference type="ARBA" id="ARBA00022777"/>
    </source>
</evidence>
<dbReference type="GO" id="GO:0005524">
    <property type="term" value="F:ATP binding"/>
    <property type="evidence" value="ECO:0007669"/>
    <property type="project" value="UniProtKB-UniRule"/>
</dbReference>
<evidence type="ECO:0000256" key="10">
    <source>
        <dbReference type="ARBA" id="ARBA00069775"/>
    </source>
</evidence>
<evidence type="ECO:0000259" key="14">
    <source>
        <dbReference type="PROSITE" id="PS50011"/>
    </source>
</evidence>
<feature type="region of interest" description="Disordered" evidence="12">
    <location>
        <begin position="241"/>
        <end position="423"/>
    </location>
</feature>
<feature type="domain" description="Protein kinase" evidence="14">
    <location>
        <begin position="459"/>
        <end position="717"/>
    </location>
</feature>
<evidence type="ECO:0000256" key="4">
    <source>
        <dbReference type="ARBA" id="ARBA00022679"/>
    </source>
</evidence>
<evidence type="ECO:0000256" key="11">
    <source>
        <dbReference type="PROSITE-ProRule" id="PRU10141"/>
    </source>
</evidence>
<evidence type="ECO:0000256" key="7">
    <source>
        <dbReference type="ARBA" id="ARBA00022840"/>
    </source>
</evidence>
<feature type="compositionally biased region" description="Basic and acidic residues" evidence="12">
    <location>
        <begin position="122"/>
        <end position="131"/>
    </location>
</feature>
<evidence type="ECO:0000256" key="1">
    <source>
        <dbReference type="ARBA" id="ARBA00006234"/>
    </source>
</evidence>
<feature type="chain" id="PRO_5033824779" description="Hormonally up-regulated neu tumor-associated kinase" evidence="13">
    <location>
        <begin position="42"/>
        <end position="1112"/>
    </location>
</feature>
<dbReference type="PANTHER" id="PTHR24346:SF80">
    <property type="entry name" value="HORMONALLY UP-REGULATED NEU TUMOR-ASSOCIATED KINASE"/>
    <property type="match status" value="1"/>
</dbReference>
<dbReference type="InterPro" id="IPR011009">
    <property type="entry name" value="Kinase-like_dom_sf"/>
</dbReference>
<accession>A0A480KZ42</accession>
<dbReference type="CDD" id="cd14070">
    <property type="entry name" value="STKc_HUNK"/>
    <property type="match status" value="1"/>
</dbReference>
<feature type="compositionally biased region" description="Polar residues" evidence="12">
    <location>
        <begin position="82"/>
        <end position="95"/>
    </location>
</feature>
<feature type="compositionally biased region" description="Low complexity" evidence="12">
    <location>
        <begin position="150"/>
        <end position="165"/>
    </location>
</feature>
<dbReference type="FunFam" id="3.30.200.20:FF:000003">
    <property type="entry name" value="Non-specific serine/threonine protein kinase"/>
    <property type="match status" value="1"/>
</dbReference>
<dbReference type="Gene3D" id="1.10.510.10">
    <property type="entry name" value="Transferase(Phosphotransferase) domain 1"/>
    <property type="match status" value="1"/>
</dbReference>
<evidence type="ECO:0000256" key="3">
    <source>
        <dbReference type="ARBA" id="ARBA00022527"/>
    </source>
</evidence>
<feature type="compositionally biased region" description="Gly residues" evidence="12">
    <location>
        <begin position="256"/>
        <end position="267"/>
    </location>
</feature>
<feature type="region of interest" description="Disordered" evidence="12">
    <location>
        <begin position="73"/>
        <end position="165"/>
    </location>
</feature>
<dbReference type="FunFam" id="1.10.510.10:FF:000391">
    <property type="entry name" value="Hormonally up-regulated neu tumor-associated kinase"/>
    <property type="match status" value="1"/>
</dbReference>
<comment type="catalytic activity">
    <reaction evidence="8">
        <text>L-threonyl-[protein] + ATP = O-phospho-L-threonyl-[protein] + ADP + H(+)</text>
        <dbReference type="Rhea" id="RHEA:46608"/>
        <dbReference type="Rhea" id="RHEA-COMP:11060"/>
        <dbReference type="Rhea" id="RHEA-COMP:11605"/>
        <dbReference type="ChEBI" id="CHEBI:15378"/>
        <dbReference type="ChEBI" id="CHEBI:30013"/>
        <dbReference type="ChEBI" id="CHEBI:30616"/>
        <dbReference type="ChEBI" id="CHEBI:61977"/>
        <dbReference type="ChEBI" id="CHEBI:456216"/>
        <dbReference type="EC" id="2.7.11.1"/>
    </reaction>
</comment>
<feature type="compositionally biased region" description="Basic and acidic residues" evidence="12">
    <location>
        <begin position="1022"/>
        <end position="1032"/>
    </location>
</feature>
<keyword evidence="13" id="KW-0732">Signal</keyword>
<feature type="region of interest" description="Disordered" evidence="12">
    <location>
        <begin position="1022"/>
        <end position="1100"/>
    </location>
</feature>
<dbReference type="PROSITE" id="PS50011">
    <property type="entry name" value="PROTEIN_KINASE_DOM"/>
    <property type="match status" value="1"/>
</dbReference>
<reference evidence="15" key="1">
    <citation type="journal article" date="2019" name="PeerJ">
        <title>Genes of the pig, Sus scrofa, reconstructed with EvidentialGene.</title>
        <authorList>
            <person name="Gilbert D.G."/>
        </authorList>
    </citation>
    <scope>NUCLEOTIDE SEQUENCE</scope>
</reference>
<dbReference type="InterPro" id="IPR017441">
    <property type="entry name" value="Protein_kinase_ATP_BS"/>
</dbReference>
<dbReference type="PANTHER" id="PTHR24346">
    <property type="entry name" value="MAP/MICROTUBULE AFFINITY-REGULATING KINASE"/>
    <property type="match status" value="1"/>
</dbReference>
<keyword evidence="7 11" id="KW-0067">ATP-binding</keyword>
<feature type="region of interest" description="Disordered" evidence="12">
    <location>
        <begin position="915"/>
        <end position="949"/>
    </location>
</feature>
<feature type="compositionally biased region" description="Gly residues" evidence="12">
    <location>
        <begin position="328"/>
        <end position="340"/>
    </location>
</feature>
<protein>
    <recommendedName>
        <fullName evidence="10">Hormonally up-regulated neu tumor-associated kinase</fullName>
        <ecNumber evidence="2">2.7.11.1</ecNumber>
    </recommendedName>
</protein>
<keyword evidence="6 15" id="KW-0418">Kinase</keyword>
<feature type="signal peptide" evidence="13">
    <location>
        <begin position="1"/>
        <end position="41"/>
    </location>
</feature>
<proteinExistence type="inferred from homology"/>
<name>A0A480KZ42_PIG</name>
<evidence type="ECO:0000256" key="2">
    <source>
        <dbReference type="ARBA" id="ARBA00012513"/>
    </source>
</evidence>
<organism evidence="15">
    <name type="scientific">Sus scrofa</name>
    <name type="common">Pig</name>
    <dbReference type="NCBI Taxonomy" id="9823"/>
    <lineage>
        <taxon>Eukaryota</taxon>
        <taxon>Metazoa</taxon>
        <taxon>Chordata</taxon>
        <taxon>Craniata</taxon>
        <taxon>Vertebrata</taxon>
        <taxon>Euteleostomi</taxon>
        <taxon>Mammalia</taxon>
        <taxon>Eutheria</taxon>
        <taxon>Laurasiatheria</taxon>
        <taxon>Artiodactyla</taxon>
        <taxon>Suina</taxon>
        <taxon>Suidae</taxon>
        <taxon>Sus</taxon>
    </lineage>
</organism>
<dbReference type="PROSITE" id="PS00107">
    <property type="entry name" value="PROTEIN_KINASE_ATP"/>
    <property type="match status" value="1"/>
</dbReference>
<dbReference type="InterPro" id="IPR000719">
    <property type="entry name" value="Prot_kinase_dom"/>
</dbReference>
<evidence type="ECO:0000313" key="15">
    <source>
        <dbReference type="EMBL" id="HDA66219.1"/>
    </source>
</evidence>
<evidence type="ECO:0000256" key="9">
    <source>
        <dbReference type="ARBA" id="ARBA00048679"/>
    </source>
</evidence>
<dbReference type="Pfam" id="PF00069">
    <property type="entry name" value="Pkinase"/>
    <property type="match status" value="1"/>
</dbReference>
<dbReference type="SMART" id="SM00220">
    <property type="entry name" value="S_TKc"/>
    <property type="match status" value="1"/>
</dbReference>
<comment type="catalytic activity">
    <reaction evidence="9">
        <text>L-seryl-[protein] + ATP = O-phospho-L-seryl-[protein] + ADP + H(+)</text>
        <dbReference type="Rhea" id="RHEA:17989"/>
        <dbReference type="Rhea" id="RHEA-COMP:9863"/>
        <dbReference type="Rhea" id="RHEA-COMP:11604"/>
        <dbReference type="ChEBI" id="CHEBI:15378"/>
        <dbReference type="ChEBI" id="CHEBI:29999"/>
        <dbReference type="ChEBI" id="CHEBI:30616"/>
        <dbReference type="ChEBI" id="CHEBI:83421"/>
        <dbReference type="ChEBI" id="CHEBI:456216"/>
        <dbReference type="EC" id="2.7.11.1"/>
    </reaction>
</comment>
<dbReference type="EC" id="2.7.11.1" evidence="2"/>
<feature type="compositionally biased region" description="Pro residues" evidence="12">
    <location>
        <begin position="274"/>
        <end position="300"/>
    </location>
</feature>
<feature type="compositionally biased region" description="Polar residues" evidence="12">
    <location>
        <begin position="934"/>
        <end position="945"/>
    </location>
</feature>
<sequence length="1112" mass="119379">MGSREGVNVQAEAANALVAVLLLLLLLLRLLLLQHSVPVWCEPGQTPRHLSILPSNHPSSSPSRLHRALLCARPGTGHRAPNPQSTQFESASLPSSCPRRVRLGGGGSLRGKVQKARAQNPGERRSWRRPDLGGPGARASEAARGPPVWRSGGSAAHSAAPAPRALPSPARVEFGCCARGGRGYEGFESAQAAEWSSHLFPPPATGLNFCKFKLNGAFFRCLPEGACSPPRAALGRERLPGAQLGASEPDPSPCGPTGGSGEGGGCQGARAPGPGIPAPGPGIGPRPPPPLPGPRAPCSPEPGDSHQPPGRDSGSRKGPGRPSEEELLGGGPRVPRGPGGRYCLRAALGGGRGRGSRGPGGAGPRAAAGGAGAAGPGGGGAASAGDEPKRRGPRASAMPAAAGDGLLGEPAAPGGGGGAEDAARPAAACEGSFLPAWVSGVPRERLRDFQHHKRVGNYLIGSRKLGEGSFAKVREGLHVLTGEKVAIKVIDKKRAKKDTYVTKNLRREGQIQQMIRHPNITQLLDILETENSYYLVMELCPGGNLMHKIYEKKRLEESEARRYIRQLISAVEHLHRAGVVHRDLKIENLLLDEDNNIKLIDFGLSNCAGILGHSDPFSTQCGSPAYAAPELLARKKYGPKIDVWSIGVNMYAMLTGTLPFTVEPFSLRALYQKMVDKEMNPLPTQLSTGAVNFLRSLLEPDPVKRPNIQQALANRWLNENYMGKVPCNVTYPNRISLEDLSPSVVLHMTEKLGYKNSDVINTVLSNRACHILAIYFLLNKKLERYLSGKSDIQDGVCYKTQLYQIERCRPTKEPYEASLDTWTRDLEFHAVQDKKPKEQEKRGDFLHRPFSKKLDKNLPSHKQPSASLITQIQNTRALLKDRKAAKPGFPDKDSFGCRNIFRKTSDSNCVASSSMEFIPVPPPRTPRVIKKPESPQQGPGSTSIPTKEDPLMLDMVRSFESVEREDQTELLSPSHHYRILNSPGVLARGNPGERTLSPVLLPGSPSPLQTPLHSTLVSFAHEDKNSPPKEEGVCSPPPGSSNGGTMQPLGSPHCVKSRGRFPMMGIGQMLRKRHQSLQPPTDRPLEASMPPLQPTAPVSLSFDLADGVKGQC</sequence>
<dbReference type="GO" id="GO:0004674">
    <property type="term" value="F:protein serine/threonine kinase activity"/>
    <property type="evidence" value="ECO:0007669"/>
    <property type="project" value="UniProtKB-KW"/>
</dbReference>
<comment type="similarity">
    <text evidence="1">Belongs to the protein kinase superfamily. CAMK Ser/Thr protein kinase family. SNF1 subfamily.</text>
</comment>
<keyword evidence="3" id="KW-0723">Serine/threonine-protein kinase</keyword>
<feature type="compositionally biased region" description="Gly residues" evidence="12">
    <location>
        <begin position="348"/>
        <end position="382"/>
    </location>
</feature>
<feature type="binding site" evidence="11">
    <location>
        <position position="497"/>
    </location>
    <ligand>
        <name>ATP</name>
        <dbReference type="ChEBI" id="CHEBI:30616"/>
    </ligand>
</feature>
<dbReference type="AlphaFoldDB" id="A0A480KZ42"/>
<evidence type="ECO:0000256" key="8">
    <source>
        <dbReference type="ARBA" id="ARBA00047899"/>
    </source>
</evidence>
<evidence type="ECO:0000256" key="12">
    <source>
        <dbReference type="SAM" id="MobiDB-lite"/>
    </source>
</evidence>
<keyword evidence="4" id="KW-0808">Transferase</keyword>